<proteinExistence type="predicted"/>
<dbReference type="OrthoDB" id="128578at2"/>
<dbReference type="InterPro" id="IPR053154">
    <property type="entry name" value="c-di-AMP_regulator"/>
</dbReference>
<reference evidence="2 3" key="1">
    <citation type="journal article" date="2013" name="J. Bacteriol.">
        <title>Roles of HynAB and Ech, the only two hydrogenases found in the model sulfate reducer Desulfovibrio gigas.</title>
        <authorList>
            <person name="Morais-Silva F.O."/>
            <person name="Santos C.I."/>
            <person name="Rodrigues R."/>
            <person name="Pereira I.A."/>
            <person name="Rodrigues-Pousada C."/>
        </authorList>
    </citation>
    <scope>NUCLEOTIDE SEQUENCE [LARGE SCALE GENOMIC DNA]</scope>
    <source>
        <strain evidence="3">ATCC 19364 / DSM 1382 / NCIMB 9332 / VKM B-1759</strain>
    </source>
</reference>
<dbReference type="RefSeq" id="WP_021758839.1">
    <property type="nucleotide sequence ID" value="NC_022444.1"/>
</dbReference>
<dbReference type="AlphaFoldDB" id="T2G7G7"/>
<evidence type="ECO:0000256" key="1">
    <source>
        <dbReference type="SAM" id="MobiDB-lite"/>
    </source>
</evidence>
<dbReference type="PANTHER" id="PTHR37804:SF1">
    <property type="entry name" value="CDAA REGULATORY PROTEIN CDAR"/>
    <property type="match status" value="1"/>
</dbReference>
<dbReference type="InterPro" id="IPR012505">
    <property type="entry name" value="YbbR"/>
</dbReference>
<dbReference type="EMBL" id="CP006585">
    <property type="protein sequence ID" value="AGW12228.1"/>
    <property type="molecule type" value="Genomic_DNA"/>
</dbReference>
<evidence type="ECO:0000313" key="2">
    <source>
        <dbReference type="EMBL" id="AGW12228.1"/>
    </source>
</evidence>
<dbReference type="Proteomes" id="UP000016587">
    <property type="component" value="Chromosome"/>
</dbReference>
<organism evidence="2 3">
    <name type="scientific">Megalodesulfovibrio gigas (strain ATCC 19364 / DSM 1382 / NCIMB 9332 / VKM B-1759)</name>
    <name type="common">Desulfovibrio gigas</name>
    <dbReference type="NCBI Taxonomy" id="1121448"/>
    <lineage>
        <taxon>Bacteria</taxon>
        <taxon>Pseudomonadati</taxon>
        <taxon>Thermodesulfobacteriota</taxon>
        <taxon>Desulfovibrionia</taxon>
        <taxon>Desulfovibrionales</taxon>
        <taxon>Desulfovibrionaceae</taxon>
        <taxon>Megalodesulfovibrio</taxon>
    </lineage>
</organism>
<dbReference type="eggNOG" id="COG4856">
    <property type="taxonomic scope" value="Bacteria"/>
</dbReference>
<dbReference type="KEGG" id="dgg:DGI_0299"/>
<dbReference type="Gene3D" id="2.170.120.30">
    <property type="match status" value="2"/>
</dbReference>
<protein>
    <recommendedName>
        <fullName evidence="4">YbbR family protein</fullName>
    </recommendedName>
</protein>
<dbReference type="Gene3D" id="2.170.120.40">
    <property type="entry name" value="YbbR-like domain"/>
    <property type="match status" value="1"/>
</dbReference>
<evidence type="ECO:0000313" key="3">
    <source>
        <dbReference type="Proteomes" id="UP000016587"/>
    </source>
</evidence>
<dbReference type="STRING" id="1121448.DGI_0299"/>
<sequence>MNKGNWQLLLLSIVLSVVAWFFVSGRARVDAQLDLPVQFAGVPENLIIRGGLPNKISVRVRGPQGLLKSLDAKMPPVSINLASLKAGANVVELRQDAIPLSRNFEIVDIQPQRLTILADRFAVRTVNVIPRWDALLEKDWELRTALVQPELTELRGPEQVLQGIESVETQTVAVNGTRPGLVEETVALDLPEELTADPSAVLVRLLFAERRATLQFSAPVSITNTSPLQATVKPQRVLLTVEAPVSMVRDKDWLKAIIAQVQVGRDAQPGSHSLAYRLNLPAEVRVLDTQPEAVELVLTGTPAEPLVNGNHTAPPPARP</sequence>
<dbReference type="PANTHER" id="PTHR37804">
    <property type="entry name" value="CDAA REGULATORY PROTEIN CDAR"/>
    <property type="match status" value="1"/>
</dbReference>
<dbReference type="Pfam" id="PF07949">
    <property type="entry name" value="YbbR"/>
    <property type="match status" value="1"/>
</dbReference>
<accession>T2G7G7</accession>
<gene>
    <name evidence="2" type="ORF">DGI_0299</name>
</gene>
<evidence type="ECO:0008006" key="4">
    <source>
        <dbReference type="Google" id="ProtNLM"/>
    </source>
</evidence>
<reference evidence="3" key="2">
    <citation type="submission" date="2013-07" db="EMBL/GenBank/DDBJ databases">
        <authorList>
            <person name="Morais-Silva F.O."/>
            <person name="Rezende A.M."/>
            <person name="Pimentel C."/>
            <person name="Resende D.M."/>
            <person name="Santos C.I."/>
            <person name="Clemente C."/>
            <person name="de Oliveira L.M."/>
            <person name="da Silva S.M."/>
            <person name="Costa D.A."/>
            <person name="Varela-Raposo A."/>
            <person name="Horacio E.C.A."/>
            <person name="Matos M."/>
            <person name="Flores O."/>
            <person name="Ruiz J.C."/>
            <person name="Rodrigues-Pousada C."/>
        </authorList>
    </citation>
    <scope>NUCLEOTIDE SEQUENCE [LARGE SCALE GENOMIC DNA]</scope>
    <source>
        <strain evidence="3">ATCC 19364 / DSM 1382 / NCIMB 9332 / VKM B-1759</strain>
    </source>
</reference>
<dbReference type="HOGENOM" id="CLU_074312_1_0_7"/>
<dbReference type="PATRIC" id="fig|1121448.10.peg.304"/>
<feature type="region of interest" description="Disordered" evidence="1">
    <location>
        <begin position="300"/>
        <end position="319"/>
    </location>
</feature>
<keyword evidence="3" id="KW-1185">Reference proteome</keyword>
<name>T2G7G7_MEGG1</name>